<comment type="caution">
    <text evidence="2">The sequence shown here is derived from an EMBL/GenBank/DDBJ whole genome shotgun (WGS) entry which is preliminary data.</text>
</comment>
<reference evidence="2 3" key="1">
    <citation type="submission" date="2018-09" db="EMBL/GenBank/DDBJ databases">
        <title>Micromonospora sp. nov. MS1-9, isolated from a root of Musa sp.</title>
        <authorList>
            <person name="Kuncharoen N."/>
            <person name="Kudo T."/>
            <person name="Ohkuma M."/>
            <person name="Yuki M."/>
            <person name="Tanasupawat S."/>
        </authorList>
    </citation>
    <scope>NUCLEOTIDE SEQUENCE [LARGE SCALE GENOMIC DNA]</scope>
    <source>
        <strain evidence="2 3">MS1-9</strain>
    </source>
</reference>
<name>A0A3A9YDI0_9ACTN</name>
<organism evidence="2 3">
    <name type="scientific">Micromonospora musae</name>
    <dbReference type="NCBI Taxonomy" id="1894970"/>
    <lineage>
        <taxon>Bacteria</taxon>
        <taxon>Bacillati</taxon>
        <taxon>Actinomycetota</taxon>
        <taxon>Actinomycetes</taxon>
        <taxon>Micromonosporales</taxon>
        <taxon>Micromonosporaceae</taxon>
        <taxon>Micromonospora</taxon>
    </lineage>
</organism>
<accession>A0A3A9YDI0</accession>
<evidence type="ECO:0000256" key="1">
    <source>
        <dbReference type="SAM" id="MobiDB-lite"/>
    </source>
</evidence>
<dbReference type="AlphaFoldDB" id="A0A3A9YDI0"/>
<feature type="region of interest" description="Disordered" evidence="1">
    <location>
        <begin position="43"/>
        <end position="93"/>
    </location>
</feature>
<dbReference type="EMBL" id="RAZT01000002">
    <property type="protein sequence ID" value="RKN35251.1"/>
    <property type="molecule type" value="Genomic_DNA"/>
</dbReference>
<proteinExistence type="predicted"/>
<dbReference type="Proteomes" id="UP000275865">
    <property type="component" value="Unassembled WGS sequence"/>
</dbReference>
<sequence>MARPSGHRIALLAVGVATLALLVAFGAFGFAWRAVDRAEDAKTTALGQPAPDPTPSSASGGETAMPEESATVDAPTPANPRSPGEAPLLNERTVYRPKYDKQTLILKTRCGYSMYADLDEPRAQNEDTGADLRLVMGCGGDPTVFRLGDGVEGSDAAESGMGPQDCADKIRIAPVGEGAPVPVRKGAALCITTDYGRARASGDEWRMVLIEVMGVANDGATTVQVTAWDIPDA</sequence>
<gene>
    <name evidence="2" type="ORF">D7044_03460</name>
</gene>
<evidence type="ECO:0000313" key="3">
    <source>
        <dbReference type="Proteomes" id="UP000275865"/>
    </source>
</evidence>
<protein>
    <submittedName>
        <fullName evidence="2">Uncharacterized protein</fullName>
    </submittedName>
</protein>
<evidence type="ECO:0000313" key="2">
    <source>
        <dbReference type="EMBL" id="RKN35251.1"/>
    </source>
</evidence>
<dbReference type="RefSeq" id="WP_120687958.1">
    <property type="nucleotide sequence ID" value="NZ_RAZT01000002.1"/>
</dbReference>